<reference evidence="5" key="1">
    <citation type="submission" date="2021-01" db="EMBL/GenBank/DDBJ databases">
        <authorList>
            <consortium name="Genoscope - CEA"/>
            <person name="William W."/>
        </authorList>
    </citation>
    <scope>NUCLEOTIDE SEQUENCE</scope>
</reference>
<keyword evidence="1" id="KW-0723">Serine/threonine-protein kinase</keyword>
<dbReference type="InterPro" id="IPR004166">
    <property type="entry name" value="a-kinase_dom"/>
</dbReference>
<keyword evidence="2" id="KW-0808">Transferase</keyword>
<evidence type="ECO:0000313" key="5">
    <source>
        <dbReference type="EMBL" id="CAD8169402.1"/>
    </source>
</evidence>
<dbReference type="Pfam" id="PF02816">
    <property type="entry name" value="Alpha_kinase"/>
    <property type="match status" value="1"/>
</dbReference>
<evidence type="ECO:0000256" key="2">
    <source>
        <dbReference type="ARBA" id="ARBA00022679"/>
    </source>
</evidence>
<dbReference type="OrthoDB" id="299639at2759"/>
<dbReference type="PANTHER" id="PTHR47763">
    <property type="entry name" value="ALPHA-PROTEIN KINASE VWKA"/>
    <property type="match status" value="1"/>
</dbReference>
<dbReference type="AlphaFoldDB" id="A0A8S1V076"/>
<dbReference type="OMA" id="IFIMDCT"/>
<dbReference type="InterPro" id="IPR052969">
    <property type="entry name" value="Thr-specific_kinase-like"/>
</dbReference>
<dbReference type="PANTHER" id="PTHR47763:SF5">
    <property type="entry name" value="CHROMOSOME UNDETERMINED SCAFFOLD_25, WHOLE GENOME SHOTGUN SEQUENCE"/>
    <property type="match status" value="1"/>
</dbReference>
<dbReference type="CDD" id="cd04515">
    <property type="entry name" value="Alpha_kinase"/>
    <property type="match status" value="1"/>
</dbReference>
<dbReference type="GO" id="GO:0005737">
    <property type="term" value="C:cytoplasm"/>
    <property type="evidence" value="ECO:0007669"/>
    <property type="project" value="TreeGrafter"/>
</dbReference>
<evidence type="ECO:0000256" key="1">
    <source>
        <dbReference type="ARBA" id="ARBA00022527"/>
    </source>
</evidence>
<comment type="caution">
    <text evidence="5">The sequence shown here is derived from an EMBL/GenBank/DDBJ whole genome shotgun (WGS) entry which is preliminary data.</text>
</comment>
<accession>A0A8S1V076</accession>
<proteinExistence type="predicted"/>
<organism evidence="5 6">
    <name type="scientific">Paramecium octaurelia</name>
    <dbReference type="NCBI Taxonomy" id="43137"/>
    <lineage>
        <taxon>Eukaryota</taxon>
        <taxon>Sar</taxon>
        <taxon>Alveolata</taxon>
        <taxon>Ciliophora</taxon>
        <taxon>Intramacronucleata</taxon>
        <taxon>Oligohymenophorea</taxon>
        <taxon>Peniculida</taxon>
        <taxon>Parameciidae</taxon>
        <taxon>Paramecium</taxon>
    </lineage>
</organism>
<sequence>MDQFNVQDLCYDNIKCHDWQCQKKHPRCFAGICIQGLNDDEECTNQNCQLFHVSTDTLFNEIQINGYYRYNMCKKKNCEINTCRYLHPTWIQDYCVDFFQSKCKQNCNNHLRWAQMKNQIYEKYNIQNLNPEVICKKDKCKCQNHLANIDDFCIDYFQGICPLIECSKKHVFWEELKSNRKLQFEEPKLKPCNKRNYRFQQETIENNSQIKVMIDEQELKRMHKALQQQNIIDIIFIMDCTKTMDRWIQQCHSQMANIIEKFQNQNNKYITRIGFVGYRDIVVKKKQSVIQFDRKSVISSEESDQVNQNDFEIVDKNHVVFHDLTDKIASIKEFIKQQKACGGGDEAEDVVAGIEKASQLNISKHQDTVLITFLFADSPCHGKQYHDIDDDDFMDKVPLGTLENVMRRYRKIKNNNFFFCSRISQKTDKMFSIMKSVFPEVSITDHITPEDFPNLISFSLQDSFSKISKSQILKPIEIKAQSIKSKYIEYDCKTTEDKKQFWGNFVQICQQQERINETIIKINQNPEKILENEDGVNSYIFKVFDVINNQNLVAKIPKKIVQEYQKKEQILKQNNSNERVQLSEELIQEAKKFAQSRFISQTIAKQLAKIYREKIQNLNGAPPIFYVSPMIYSLSSPFYGLDYIYAESYINLPNIQWKKYSNNLQYISPDHYYYSSFSHFTYEETGKQFLIADLQGKLNIFSDPSIQSLGNYNQNLNYDTTNLNQEGIANFFYNAHDKCSFICQELQLINTAAITQFDETKWEFNETQELSIICETCDEYQQIQLIDFFNNCHKKCQQCKELEQAIHEIQCCCCFENFKTPINQQLRIGTVLGKCESCKVSCRQQNLICFYCKMHCKLKVSSENIEGQQIQICKEGKKYLSSLKCRVCNSLYSFDRVLTDTYYEQGIYKCKKCS</sequence>
<feature type="domain" description="Alpha-type protein kinase" evidence="4">
    <location>
        <begin position="494"/>
        <end position="751"/>
    </location>
</feature>
<dbReference type="SMART" id="SM00811">
    <property type="entry name" value="Alpha_kinase"/>
    <property type="match status" value="1"/>
</dbReference>
<dbReference type="EMBL" id="CAJJDP010000053">
    <property type="protein sequence ID" value="CAD8169402.1"/>
    <property type="molecule type" value="Genomic_DNA"/>
</dbReference>
<dbReference type="Proteomes" id="UP000683925">
    <property type="component" value="Unassembled WGS sequence"/>
</dbReference>
<dbReference type="GO" id="GO:0004674">
    <property type="term" value="F:protein serine/threonine kinase activity"/>
    <property type="evidence" value="ECO:0007669"/>
    <property type="project" value="UniProtKB-KW"/>
</dbReference>
<protein>
    <recommendedName>
        <fullName evidence="4">Alpha-type protein kinase domain-containing protein</fullName>
    </recommendedName>
</protein>
<dbReference type="GO" id="GO:0005524">
    <property type="term" value="F:ATP binding"/>
    <property type="evidence" value="ECO:0007669"/>
    <property type="project" value="InterPro"/>
</dbReference>
<evidence type="ECO:0000313" key="6">
    <source>
        <dbReference type="Proteomes" id="UP000683925"/>
    </source>
</evidence>
<name>A0A8S1V076_PAROT</name>
<keyword evidence="6" id="KW-1185">Reference proteome</keyword>
<gene>
    <name evidence="5" type="ORF">POCTA_138.1.T0530211</name>
</gene>
<keyword evidence="3" id="KW-0418">Kinase</keyword>
<dbReference type="PROSITE" id="PS51158">
    <property type="entry name" value="ALPHA_KINASE"/>
    <property type="match status" value="1"/>
</dbReference>
<evidence type="ECO:0000259" key="4">
    <source>
        <dbReference type="PROSITE" id="PS51158"/>
    </source>
</evidence>
<evidence type="ECO:0000256" key="3">
    <source>
        <dbReference type="ARBA" id="ARBA00022777"/>
    </source>
</evidence>